<keyword evidence="2" id="KW-0503">Monooxygenase</keyword>
<dbReference type="PANTHER" id="PTHR45934:SF1">
    <property type="entry name" value="OS04G0423100 PROTEIN"/>
    <property type="match status" value="1"/>
</dbReference>
<dbReference type="InterPro" id="IPR002938">
    <property type="entry name" value="FAD-bd"/>
</dbReference>
<keyword evidence="1" id="KW-0560">Oxidoreductase</keyword>
<dbReference type="InterPro" id="IPR036188">
    <property type="entry name" value="FAD/NAD-bd_sf"/>
</dbReference>
<dbReference type="Pfam" id="PF01494">
    <property type="entry name" value="FAD_binding_3"/>
    <property type="match status" value="1"/>
</dbReference>
<dbReference type="GO" id="GO:0071949">
    <property type="term" value="F:FAD binding"/>
    <property type="evidence" value="ECO:0007669"/>
    <property type="project" value="InterPro"/>
</dbReference>
<dbReference type="SUPFAM" id="SSF51905">
    <property type="entry name" value="FAD/NAD(P)-binding domain"/>
    <property type="match status" value="1"/>
</dbReference>
<dbReference type="AlphaFoldDB" id="A0A5P1E4U6"/>
<reference evidence="6" key="1">
    <citation type="journal article" date="2017" name="Nat. Commun.">
        <title>The asparagus genome sheds light on the origin and evolution of a young Y chromosome.</title>
        <authorList>
            <person name="Harkess A."/>
            <person name="Zhou J."/>
            <person name="Xu C."/>
            <person name="Bowers J.E."/>
            <person name="Van der Hulst R."/>
            <person name="Ayyampalayam S."/>
            <person name="Mercati F."/>
            <person name="Riccardi P."/>
            <person name="McKain M.R."/>
            <person name="Kakrana A."/>
            <person name="Tang H."/>
            <person name="Ray J."/>
            <person name="Groenendijk J."/>
            <person name="Arikit S."/>
            <person name="Mathioni S.M."/>
            <person name="Nakano M."/>
            <person name="Shan H."/>
            <person name="Telgmann-Rauber A."/>
            <person name="Kanno A."/>
            <person name="Yue Z."/>
            <person name="Chen H."/>
            <person name="Li W."/>
            <person name="Chen Y."/>
            <person name="Xu X."/>
            <person name="Zhang Y."/>
            <person name="Luo S."/>
            <person name="Chen H."/>
            <person name="Gao J."/>
            <person name="Mao Z."/>
            <person name="Pires J.C."/>
            <person name="Luo M."/>
            <person name="Kudrna D."/>
            <person name="Wing R.A."/>
            <person name="Meyers B.C."/>
            <person name="Yi K."/>
            <person name="Kong H."/>
            <person name="Lavrijsen P."/>
            <person name="Sunseri F."/>
            <person name="Falavigna A."/>
            <person name="Ye Y."/>
            <person name="Leebens-Mack J.H."/>
            <person name="Chen G."/>
        </authorList>
    </citation>
    <scope>NUCLEOTIDE SEQUENCE [LARGE SCALE GENOMIC DNA]</scope>
    <source>
        <strain evidence="6">cv. DH0086</strain>
    </source>
</reference>
<evidence type="ECO:0000259" key="4">
    <source>
        <dbReference type="Pfam" id="PF01494"/>
    </source>
</evidence>
<dbReference type="PANTHER" id="PTHR45934">
    <property type="entry name" value="FAD/NAD(P)-BINDING OXIDOREDUCTASE FAMILY PROTEIN"/>
    <property type="match status" value="1"/>
</dbReference>
<dbReference type="OMA" id="RLVWYPC"/>
<sequence>MMDEQEVVIIGAGIAGLATPRAGFEPAVKEKVENTGGVVVWGWAGFAVLLRGALRARRSCFPKLLEKALFECAGWVTNVETGTTQVTSFTGTSKCGDLGVRGLHRKVLLEALAEELPPNTVRFSSKLASIKTETLKDSSTVALLELEDGTLIRAKAVIGCDGVHSVVAQWLGLSGPIDSGRAAVRGLSVFPQGHGFDHEVRQFVKQGKRAGFLPLNDTDVYWFTTHYAAEEKELAVGDPLSIQREVTNNLAKSFPPEFLRVVHQADLSTLSWAPLKYRVPWALVTGQAHKGPITVAGDAFHPMTPDLAQGGGAALEDAVVLARNLAAAGLSNAERGVEQYVKERRWRAVGLIIGAYLSGWVQQGGRAGLSGWAVNWFRDHVFYRFVQPKIVDSVQYDCGVLPSVA</sequence>
<dbReference type="InterPro" id="IPR044560">
    <property type="entry name" value="MOase"/>
</dbReference>
<dbReference type="GO" id="GO:0004497">
    <property type="term" value="F:monooxygenase activity"/>
    <property type="evidence" value="ECO:0007669"/>
    <property type="project" value="UniProtKB-KW"/>
</dbReference>
<keyword evidence="6" id="KW-1185">Reference proteome</keyword>
<dbReference type="Gramene" id="ONK57558">
    <property type="protein sequence ID" value="ONK57558"/>
    <property type="gene ID" value="A4U43_C09F1730"/>
</dbReference>
<evidence type="ECO:0000313" key="5">
    <source>
        <dbReference type="EMBL" id="ONK57558.1"/>
    </source>
</evidence>
<proteinExistence type="inferred from homology"/>
<evidence type="ECO:0000256" key="3">
    <source>
        <dbReference type="ARBA" id="ARBA00024018"/>
    </source>
</evidence>
<evidence type="ECO:0000313" key="6">
    <source>
        <dbReference type="Proteomes" id="UP000243459"/>
    </source>
</evidence>
<dbReference type="PRINTS" id="PR00420">
    <property type="entry name" value="RNGMNOXGNASE"/>
</dbReference>
<name>A0A5P1E4U6_ASPOF</name>
<protein>
    <recommendedName>
        <fullName evidence="4">FAD-binding domain-containing protein</fullName>
    </recommendedName>
</protein>
<accession>A0A5P1E4U6</accession>
<evidence type="ECO:0000256" key="2">
    <source>
        <dbReference type="ARBA" id="ARBA00023033"/>
    </source>
</evidence>
<dbReference type="EMBL" id="CM007389">
    <property type="protein sequence ID" value="ONK57558.1"/>
    <property type="molecule type" value="Genomic_DNA"/>
</dbReference>
<gene>
    <name evidence="5" type="ORF">A4U43_C09F1730</name>
</gene>
<dbReference type="Proteomes" id="UP000243459">
    <property type="component" value="Chromosome 9"/>
</dbReference>
<dbReference type="Gene3D" id="3.50.50.60">
    <property type="entry name" value="FAD/NAD(P)-binding domain"/>
    <property type="match status" value="1"/>
</dbReference>
<evidence type="ECO:0000256" key="1">
    <source>
        <dbReference type="ARBA" id="ARBA00023002"/>
    </source>
</evidence>
<organism evidence="5 6">
    <name type="scientific">Asparagus officinalis</name>
    <name type="common">Garden asparagus</name>
    <dbReference type="NCBI Taxonomy" id="4686"/>
    <lineage>
        <taxon>Eukaryota</taxon>
        <taxon>Viridiplantae</taxon>
        <taxon>Streptophyta</taxon>
        <taxon>Embryophyta</taxon>
        <taxon>Tracheophyta</taxon>
        <taxon>Spermatophyta</taxon>
        <taxon>Magnoliopsida</taxon>
        <taxon>Liliopsida</taxon>
        <taxon>Asparagales</taxon>
        <taxon>Asparagaceae</taxon>
        <taxon>Asparagoideae</taxon>
        <taxon>Asparagus</taxon>
    </lineage>
</organism>
<comment type="similarity">
    <text evidence="3">Belongs to the 3-hydroxybenzoate 6-hydroxylase family.</text>
</comment>
<feature type="domain" description="FAD-binding" evidence="4">
    <location>
        <begin position="108"/>
        <end position="348"/>
    </location>
</feature>